<evidence type="ECO:0000313" key="1">
    <source>
        <dbReference type="EMBL" id="MTB64705.1"/>
    </source>
</evidence>
<gene>
    <name evidence="1" type="ORF">GGG87_06830</name>
</gene>
<evidence type="ECO:0000313" key="2">
    <source>
        <dbReference type="Proteomes" id="UP000435060"/>
    </source>
</evidence>
<dbReference type="EMBL" id="WLCG01000008">
    <property type="protein sequence ID" value="MTB64705.1"/>
    <property type="molecule type" value="Genomic_DNA"/>
</dbReference>
<organism evidence="1 2">
    <name type="scientific">Streptococcus zhangguiae</name>
    <dbReference type="NCBI Taxonomy" id="2664091"/>
    <lineage>
        <taxon>Bacteria</taxon>
        <taxon>Bacillati</taxon>
        <taxon>Bacillota</taxon>
        <taxon>Bacilli</taxon>
        <taxon>Lactobacillales</taxon>
        <taxon>Streptococcaceae</taxon>
        <taxon>Streptococcus</taxon>
    </lineage>
</organism>
<keyword evidence="2" id="KW-1185">Reference proteome</keyword>
<dbReference type="Proteomes" id="UP000435060">
    <property type="component" value="Unassembled WGS sequence"/>
</dbReference>
<protein>
    <submittedName>
        <fullName evidence="1">DUF3990 domain-containing protein</fullName>
    </submittedName>
</protein>
<proteinExistence type="predicted"/>
<accession>A0ABW9R441</accession>
<dbReference type="InterPro" id="IPR025051">
    <property type="entry name" value="DUF3990"/>
</dbReference>
<comment type="caution">
    <text evidence="1">The sequence shown here is derived from an EMBL/GenBank/DDBJ whole genome shotgun (WGS) entry which is preliminary data.</text>
</comment>
<dbReference type="Pfam" id="PF13151">
    <property type="entry name" value="DUF3990"/>
    <property type="match status" value="1"/>
</dbReference>
<name>A0ABW9R441_9STRE</name>
<reference evidence="1 2" key="1">
    <citation type="submission" date="2019-11" db="EMBL/GenBank/DDBJ databases">
        <title>Streptococcis sp. isolated from the respiratory tract of Marmot.</title>
        <authorList>
            <person name="Zhang G."/>
        </authorList>
    </citation>
    <scope>NUCLEOTIDE SEQUENCE [LARGE SCALE GENOMIC DNA]</scope>
    <source>
        <strain evidence="2">zg-86</strain>
    </source>
</reference>
<sequence>MSKICYNRVGICVVEAFRKIFNHTRDRYHGTLSTEVTSLKEGIQVDYSKRNCDFGIGFYLTSRKEQAIKWAKRKLENVRGFHSSVYPVVLLFRLHGQPVAGTKVFEIDEKFFDFIYSNRVQLDVKKGKTNHEYLMVQNVDKPHNSEKHYNDI</sequence>